<sequence>MRDVCRDLDTLSVNNQTDAVTNGTLKMPKDYKLAQVKHGAIAPTKKGGETTLSGAKLETAIQIVYESIKIHTHPEGRELQDMCVRINQELTKKFHGIWNCIASEKPIISWVTVARGGYLNIQLHDLFFEIFRSP</sequence>
<dbReference type="GO" id="GO:0030286">
    <property type="term" value="C:dynein complex"/>
    <property type="evidence" value="ECO:0007669"/>
    <property type="project" value="InterPro"/>
</dbReference>
<accession>A0A914Q6U3</accession>
<dbReference type="InterPro" id="IPR001372">
    <property type="entry name" value="Dynein_light_chain_typ-1/2"/>
</dbReference>
<proteinExistence type="predicted"/>
<dbReference type="WBParaSite" id="PDA_v2.g26732.t1">
    <property type="protein sequence ID" value="PDA_v2.g26732.t1"/>
    <property type="gene ID" value="PDA_v2.g26732"/>
</dbReference>
<keyword evidence="1" id="KW-1185">Reference proteome</keyword>
<evidence type="ECO:0000313" key="2">
    <source>
        <dbReference type="WBParaSite" id="PDA_v2.g26732.t1"/>
    </source>
</evidence>
<dbReference type="GO" id="GO:0007017">
    <property type="term" value="P:microtubule-based process"/>
    <property type="evidence" value="ECO:0007669"/>
    <property type="project" value="InterPro"/>
</dbReference>
<dbReference type="Proteomes" id="UP000887578">
    <property type="component" value="Unplaced"/>
</dbReference>
<name>A0A914Q6U3_9BILA</name>
<dbReference type="Pfam" id="PF01221">
    <property type="entry name" value="Dynein_light"/>
    <property type="match status" value="1"/>
</dbReference>
<dbReference type="InterPro" id="IPR037177">
    <property type="entry name" value="DLC_sf"/>
</dbReference>
<dbReference type="AlphaFoldDB" id="A0A914Q6U3"/>
<evidence type="ECO:0000313" key="1">
    <source>
        <dbReference type="Proteomes" id="UP000887578"/>
    </source>
</evidence>
<dbReference type="SUPFAM" id="SSF54648">
    <property type="entry name" value="DLC"/>
    <property type="match status" value="1"/>
</dbReference>
<organism evidence="1 2">
    <name type="scientific">Panagrolaimus davidi</name>
    <dbReference type="NCBI Taxonomy" id="227884"/>
    <lineage>
        <taxon>Eukaryota</taxon>
        <taxon>Metazoa</taxon>
        <taxon>Ecdysozoa</taxon>
        <taxon>Nematoda</taxon>
        <taxon>Chromadorea</taxon>
        <taxon>Rhabditida</taxon>
        <taxon>Tylenchina</taxon>
        <taxon>Panagrolaimomorpha</taxon>
        <taxon>Panagrolaimoidea</taxon>
        <taxon>Panagrolaimidae</taxon>
        <taxon>Panagrolaimus</taxon>
    </lineage>
</organism>
<reference evidence="2" key="1">
    <citation type="submission" date="2022-11" db="UniProtKB">
        <authorList>
            <consortium name="WormBaseParasite"/>
        </authorList>
    </citation>
    <scope>IDENTIFICATION</scope>
</reference>
<protein>
    <submittedName>
        <fullName evidence="2">Dynein light chain</fullName>
    </submittedName>
</protein>
<dbReference type="Gene3D" id="3.30.740.10">
    <property type="entry name" value="Protein Inhibitor Of Neuronal Nitric Oxide Synthase"/>
    <property type="match status" value="1"/>
</dbReference>